<protein>
    <submittedName>
        <fullName evidence="2">Uncharacterized protein</fullName>
    </submittedName>
</protein>
<keyword evidence="1" id="KW-0472">Membrane</keyword>
<reference evidence="2" key="1">
    <citation type="submission" date="2018-05" db="EMBL/GenBank/DDBJ databases">
        <title>Whole genome of Theropithecus gelada.</title>
        <authorList>
            <person name="Chiou K.L."/>
            <person name="Snyder-Mackler N."/>
        </authorList>
    </citation>
    <scope>NUCLEOTIDE SEQUENCE [LARGE SCALE GENOMIC DNA]</scope>
</reference>
<dbReference type="Proteomes" id="UP000694411">
    <property type="component" value="Chromosome 15"/>
</dbReference>
<organism evidence="2 3">
    <name type="scientific">Theropithecus gelada</name>
    <name type="common">Gelada baboon</name>
    <dbReference type="NCBI Taxonomy" id="9565"/>
    <lineage>
        <taxon>Eukaryota</taxon>
        <taxon>Metazoa</taxon>
        <taxon>Chordata</taxon>
        <taxon>Craniata</taxon>
        <taxon>Vertebrata</taxon>
        <taxon>Euteleostomi</taxon>
        <taxon>Mammalia</taxon>
        <taxon>Eutheria</taxon>
        <taxon>Euarchontoglires</taxon>
        <taxon>Primates</taxon>
        <taxon>Haplorrhini</taxon>
        <taxon>Catarrhini</taxon>
        <taxon>Cercopithecidae</taxon>
        <taxon>Cercopithecinae</taxon>
        <taxon>Theropithecus</taxon>
    </lineage>
</organism>
<dbReference type="AlphaFoldDB" id="A0A8D2JTV5"/>
<accession>A0A8D2JTV5</accession>
<evidence type="ECO:0000256" key="1">
    <source>
        <dbReference type="SAM" id="Phobius"/>
    </source>
</evidence>
<evidence type="ECO:0000313" key="3">
    <source>
        <dbReference type="Proteomes" id="UP000694411"/>
    </source>
</evidence>
<reference evidence="2" key="2">
    <citation type="submission" date="2025-08" db="UniProtKB">
        <authorList>
            <consortium name="Ensembl"/>
        </authorList>
    </citation>
    <scope>IDENTIFICATION</scope>
</reference>
<sequence>NLRNTIREERTVIPAVGLCLGSWGFLCTVLVRKRTTSELIKSSWLGAVAHACNPSTLRGHGGWITKSGVQDQPGQHSETPSLLKIQNLAGDSLRIHFSMTFPQIIIL</sequence>
<keyword evidence="3" id="KW-1185">Reference proteome</keyword>
<name>A0A8D2JTV5_THEGE</name>
<keyword evidence="1" id="KW-1133">Transmembrane helix</keyword>
<dbReference type="Ensembl" id="ENSTGET00000001372.1">
    <property type="protein sequence ID" value="ENSTGEP00000001069.1"/>
    <property type="gene ID" value="ENSTGEG00000001013.1"/>
</dbReference>
<keyword evidence="1" id="KW-0812">Transmembrane</keyword>
<proteinExistence type="predicted"/>
<evidence type="ECO:0000313" key="2">
    <source>
        <dbReference type="Ensembl" id="ENSTGEP00000001069.1"/>
    </source>
</evidence>
<feature type="transmembrane region" description="Helical" evidence="1">
    <location>
        <begin position="12"/>
        <end position="31"/>
    </location>
</feature>
<reference evidence="2" key="3">
    <citation type="submission" date="2025-09" db="UniProtKB">
        <authorList>
            <consortium name="Ensembl"/>
        </authorList>
    </citation>
    <scope>IDENTIFICATION</scope>
</reference>